<dbReference type="InterPro" id="IPR008271">
    <property type="entry name" value="Ser/Thr_kinase_AS"/>
</dbReference>
<feature type="domain" description="Protein kinase" evidence="7">
    <location>
        <begin position="1"/>
        <end position="248"/>
    </location>
</feature>
<dbReference type="Gene3D" id="1.10.510.10">
    <property type="entry name" value="Transferase(Phosphotransferase) domain 1"/>
    <property type="match status" value="1"/>
</dbReference>
<comment type="caution">
    <text evidence="8">The sequence shown here is derived from an EMBL/GenBank/DDBJ whole genome shotgun (WGS) entry which is preliminary data.</text>
</comment>
<keyword evidence="1" id="KW-0808">Transferase</keyword>
<keyword evidence="8" id="KW-0723">Serine/threonine-protein kinase</keyword>
<sequence>MGAVYRGVGPDGRPVAVKVVRRELATDPGFRARFADEVSNARRVASFCTARVLDHGEAGGVPYMVTEYIEGPSLGDYVSEHGPLPLEPLKALAAGIATALVAIHGARLVHRDLKPSNVLLSSTGPRVIDFGVARAVDSSSHHTQTGFIVGSPGWIAPEQVYEGTVGTAADVFTWGSLIAFAATGRHPYGGGNLMVLAARAHQGAHDLTGVPDELVPLITRALDPDPARRPAAEDLLVALVGDDGDPQTGARRLVTSAWTPSALPPAVFHQPPPGPSGPPGPITPPPMHVTPPPFPAPAPMAPPMAAHVPPMTPPPPAPPVTPQPMPVHHRPSSGSGAAIAFLTVSVLIVLAVLGFGAYVLTSDLSEGSGEPDTPPVTVPSRSGSPGQGAANEITGVPATLCRTLAKALPAKARGVPQQKSRSDSPDMRFCAWQTLTTTRAVNLSIDVQVMEAIGDESGVQRARDDMRTNWENINDPEFHRSAQRLTGLGDEAIAAQQISPIIAGPSEDNVRNYWMGGANVYVRHRNVIIEVTWVAADYPASVRGSRVLQGRNLAYAPAKNEAIRLARTVLNELR</sequence>
<dbReference type="Gene3D" id="3.30.200.20">
    <property type="entry name" value="Phosphorylase Kinase, domain 1"/>
    <property type="match status" value="1"/>
</dbReference>
<feature type="region of interest" description="Disordered" evidence="5">
    <location>
        <begin position="267"/>
        <end position="294"/>
    </location>
</feature>
<dbReference type="CDD" id="cd14014">
    <property type="entry name" value="STKc_PknB_like"/>
    <property type="match status" value="1"/>
</dbReference>
<feature type="compositionally biased region" description="Pro residues" evidence="5">
    <location>
        <begin position="270"/>
        <end position="294"/>
    </location>
</feature>
<keyword evidence="3 8" id="KW-0418">Kinase</keyword>
<feature type="transmembrane region" description="Helical" evidence="6">
    <location>
        <begin position="337"/>
        <end position="360"/>
    </location>
</feature>
<dbReference type="EMBL" id="JACJII010000001">
    <property type="protein sequence ID" value="MBA9003185.1"/>
    <property type="molecule type" value="Genomic_DNA"/>
</dbReference>
<evidence type="ECO:0000259" key="7">
    <source>
        <dbReference type="PROSITE" id="PS50011"/>
    </source>
</evidence>
<reference evidence="8 9" key="1">
    <citation type="submission" date="2020-08" db="EMBL/GenBank/DDBJ databases">
        <title>Sequencing the genomes of 1000 actinobacteria strains.</title>
        <authorList>
            <person name="Klenk H.-P."/>
        </authorList>
    </citation>
    <scope>NUCLEOTIDE SEQUENCE [LARGE SCALE GENOMIC DNA]</scope>
    <source>
        <strain evidence="8 9">DSM 45823</strain>
    </source>
</reference>
<keyword evidence="6" id="KW-0472">Membrane</keyword>
<gene>
    <name evidence="8" type="ORF">HNR21_002067</name>
</gene>
<dbReference type="Pfam" id="PF00069">
    <property type="entry name" value="Pkinase"/>
    <property type="match status" value="1"/>
</dbReference>
<keyword evidence="6" id="KW-0812">Transmembrane</keyword>
<dbReference type="PROSITE" id="PS00108">
    <property type="entry name" value="PROTEIN_KINASE_ST"/>
    <property type="match status" value="1"/>
</dbReference>
<dbReference type="InterPro" id="IPR000719">
    <property type="entry name" value="Prot_kinase_dom"/>
</dbReference>
<dbReference type="PROSITE" id="PS50011">
    <property type="entry name" value="PROTEIN_KINASE_DOM"/>
    <property type="match status" value="1"/>
</dbReference>
<dbReference type="AlphaFoldDB" id="A0A7W3MWG6"/>
<evidence type="ECO:0000256" key="4">
    <source>
        <dbReference type="ARBA" id="ARBA00022840"/>
    </source>
</evidence>
<name>A0A7W3MWG6_9ACTN</name>
<keyword evidence="9" id="KW-1185">Reference proteome</keyword>
<evidence type="ECO:0000256" key="2">
    <source>
        <dbReference type="ARBA" id="ARBA00022741"/>
    </source>
</evidence>
<feature type="region of interest" description="Disordered" evidence="5">
    <location>
        <begin position="312"/>
        <end position="331"/>
    </location>
</feature>
<evidence type="ECO:0000313" key="9">
    <source>
        <dbReference type="Proteomes" id="UP000539313"/>
    </source>
</evidence>
<feature type="compositionally biased region" description="Pro residues" evidence="5">
    <location>
        <begin position="312"/>
        <end position="325"/>
    </location>
</feature>
<dbReference type="Proteomes" id="UP000539313">
    <property type="component" value="Unassembled WGS sequence"/>
</dbReference>
<dbReference type="SUPFAM" id="SSF56112">
    <property type="entry name" value="Protein kinase-like (PK-like)"/>
    <property type="match status" value="1"/>
</dbReference>
<evidence type="ECO:0000256" key="5">
    <source>
        <dbReference type="SAM" id="MobiDB-lite"/>
    </source>
</evidence>
<accession>A0A7W3MWG6</accession>
<evidence type="ECO:0000256" key="3">
    <source>
        <dbReference type="ARBA" id="ARBA00022777"/>
    </source>
</evidence>
<evidence type="ECO:0000256" key="1">
    <source>
        <dbReference type="ARBA" id="ARBA00022679"/>
    </source>
</evidence>
<dbReference type="InterPro" id="IPR011009">
    <property type="entry name" value="Kinase-like_dom_sf"/>
</dbReference>
<feature type="region of interest" description="Disordered" evidence="5">
    <location>
        <begin position="365"/>
        <end position="390"/>
    </location>
</feature>
<dbReference type="GO" id="GO:0004674">
    <property type="term" value="F:protein serine/threonine kinase activity"/>
    <property type="evidence" value="ECO:0007669"/>
    <property type="project" value="UniProtKB-KW"/>
</dbReference>
<dbReference type="PANTHER" id="PTHR43289:SF34">
    <property type="entry name" value="SERINE_THREONINE-PROTEIN KINASE YBDM-RELATED"/>
    <property type="match status" value="1"/>
</dbReference>
<evidence type="ECO:0000256" key="6">
    <source>
        <dbReference type="SAM" id="Phobius"/>
    </source>
</evidence>
<protein>
    <submittedName>
        <fullName evidence="8">Serine/threonine protein kinase</fullName>
    </submittedName>
</protein>
<keyword evidence="2" id="KW-0547">Nucleotide-binding</keyword>
<keyword evidence="6" id="KW-1133">Transmembrane helix</keyword>
<keyword evidence="4" id="KW-0067">ATP-binding</keyword>
<evidence type="ECO:0000313" key="8">
    <source>
        <dbReference type="EMBL" id="MBA9003185.1"/>
    </source>
</evidence>
<dbReference type="GO" id="GO:0005524">
    <property type="term" value="F:ATP binding"/>
    <property type="evidence" value="ECO:0007669"/>
    <property type="project" value="UniProtKB-KW"/>
</dbReference>
<dbReference type="SMART" id="SM00220">
    <property type="entry name" value="S_TKc"/>
    <property type="match status" value="1"/>
</dbReference>
<organism evidence="8 9">
    <name type="scientific">Thermomonospora cellulosilytica</name>
    <dbReference type="NCBI Taxonomy" id="1411118"/>
    <lineage>
        <taxon>Bacteria</taxon>
        <taxon>Bacillati</taxon>
        <taxon>Actinomycetota</taxon>
        <taxon>Actinomycetes</taxon>
        <taxon>Streptosporangiales</taxon>
        <taxon>Thermomonosporaceae</taxon>
        <taxon>Thermomonospora</taxon>
    </lineage>
</organism>
<dbReference type="PANTHER" id="PTHR43289">
    <property type="entry name" value="MITOGEN-ACTIVATED PROTEIN KINASE KINASE KINASE 20-RELATED"/>
    <property type="match status" value="1"/>
</dbReference>
<proteinExistence type="predicted"/>